<dbReference type="EMBL" id="LAZR01000653">
    <property type="protein sequence ID" value="KKN61577.1"/>
    <property type="molecule type" value="Genomic_DNA"/>
</dbReference>
<comment type="caution">
    <text evidence="2">The sequence shown here is derived from an EMBL/GenBank/DDBJ whole genome shotgun (WGS) entry which is preliminary data.</text>
</comment>
<evidence type="ECO:0000256" key="1">
    <source>
        <dbReference type="SAM" id="Coils"/>
    </source>
</evidence>
<name>A0A0F9SH11_9ZZZZ</name>
<organism evidence="2">
    <name type="scientific">marine sediment metagenome</name>
    <dbReference type="NCBI Taxonomy" id="412755"/>
    <lineage>
        <taxon>unclassified sequences</taxon>
        <taxon>metagenomes</taxon>
        <taxon>ecological metagenomes</taxon>
    </lineage>
</organism>
<protein>
    <submittedName>
        <fullName evidence="2">Uncharacterized protein</fullName>
    </submittedName>
</protein>
<dbReference type="AlphaFoldDB" id="A0A0F9SH11"/>
<feature type="coiled-coil region" evidence="1">
    <location>
        <begin position="20"/>
        <end position="47"/>
    </location>
</feature>
<keyword evidence="1" id="KW-0175">Coiled coil</keyword>
<proteinExistence type="predicted"/>
<sequence length="47" mass="5411">MQSGCDKLTLDRMNGDDALDQRIRARAIELEHRIDALEKQAKEGNRE</sequence>
<reference evidence="2" key="1">
    <citation type="journal article" date="2015" name="Nature">
        <title>Complex archaea that bridge the gap between prokaryotes and eukaryotes.</title>
        <authorList>
            <person name="Spang A."/>
            <person name="Saw J.H."/>
            <person name="Jorgensen S.L."/>
            <person name="Zaremba-Niedzwiedzka K."/>
            <person name="Martijn J."/>
            <person name="Lind A.E."/>
            <person name="van Eijk R."/>
            <person name="Schleper C."/>
            <person name="Guy L."/>
            <person name="Ettema T.J."/>
        </authorList>
    </citation>
    <scope>NUCLEOTIDE SEQUENCE</scope>
</reference>
<gene>
    <name evidence="2" type="ORF">LCGC14_0520300</name>
</gene>
<accession>A0A0F9SH11</accession>
<evidence type="ECO:0000313" key="2">
    <source>
        <dbReference type="EMBL" id="KKN61577.1"/>
    </source>
</evidence>